<dbReference type="PROSITE" id="PS51257">
    <property type="entry name" value="PROKAR_LIPOPROTEIN"/>
    <property type="match status" value="1"/>
</dbReference>
<proteinExistence type="predicted"/>
<evidence type="ECO:0000313" key="1">
    <source>
        <dbReference type="EMBL" id="MDQ0271377.1"/>
    </source>
</evidence>
<dbReference type="RefSeq" id="WP_307476467.1">
    <property type="nucleotide sequence ID" value="NZ_JAUSUB010000014.1"/>
</dbReference>
<dbReference type="EMBL" id="JAUSUB010000014">
    <property type="protein sequence ID" value="MDQ0271377.1"/>
    <property type="molecule type" value="Genomic_DNA"/>
</dbReference>
<sequence length="179" mass="20293">MKRKLIFTAFILMIISGCSKLDTSELKVSKPENEISEEQAKNIPITYEAPSMEIALEALPFDVHLPEELPFDSAPFNLPTIMDVNHDGRTIMLHFMTHDQNNEENILIIEADYPVTEYSVPNSEEVTLANNLTGSYAENTISFLVAEVNYGITYLNEDLTPEQRQEETIDLANQIINKK</sequence>
<dbReference type="Proteomes" id="UP001238088">
    <property type="component" value="Unassembled WGS sequence"/>
</dbReference>
<protein>
    <recommendedName>
        <fullName evidence="3">DUF4367 domain-containing protein</fullName>
    </recommendedName>
</protein>
<evidence type="ECO:0000313" key="2">
    <source>
        <dbReference type="Proteomes" id="UP001238088"/>
    </source>
</evidence>
<accession>A0ABU0AJD3</accession>
<name>A0ABU0AJD3_9BACI</name>
<reference evidence="1 2" key="1">
    <citation type="submission" date="2023-07" db="EMBL/GenBank/DDBJ databases">
        <title>Genomic Encyclopedia of Type Strains, Phase IV (KMG-IV): sequencing the most valuable type-strain genomes for metagenomic binning, comparative biology and taxonomic classification.</title>
        <authorList>
            <person name="Goeker M."/>
        </authorList>
    </citation>
    <scope>NUCLEOTIDE SEQUENCE [LARGE SCALE GENOMIC DNA]</scope>
    <source>
        <strain evidence="1 2">DSM 23494</strain>
    </source>
</reference>
<evidence type="ECO:0008006" key="3">
    <source>
        <dbReference type="Google" id="ProtNLM"/>
    </source>
</evidence>
<gene>
    <name evidence="1" type="ORF">J2S17_003265</name>
</gene>
<comment type="caution">
    <text evidence="1">The sequence shown here is derived from an EMBL/GenBank/DDBJ whole genome shotgun (WGS) entry which is preliminary data.</text>
</comment>
<keyword evidence="2" id="KW-1185">Reference proteome</keyword>
<organism evidence="1 2">
    <name type="scientific">Cytobacillus purgationiresistens</name>
    <dbReference type="NCBI Taxonomy" id="863449"/>
    <lineage>
        <taxon>Bacteria</taxon>
        <taxon>Bacillati</taxon>
        <taxon>Bacillota</taxon>
        <taxon>Bacilli</taxon>
        <taxon>Bacillales</taxon>
        <taxon>Bacillaceae</taxon>
        <taxon>Cytobacillus</taxon>
    </lineage>
</organism>